<reference evidence="2" key="1">
    <citation type="submission" date="2023-05" db="EMBL/GenBank/DDBJ databases">
        <title>Nepenthes gracilis genome sequencing.</title>
        <authorList>
            <person name="Fukushima K."/>
        </authorList>
    </citation>
    <scope>NUCLEOTIDE SEQUENCE</scope>
    <source>
        <strain evidence="2">SING2019-196</strain>
    </source>
</reference>
<comment type="caution">
    <text evidence="2">The sequence shown here is derived from an EMBL/GenBank/DDBJ whole genome shotgun (WGS) entry which is preliminary data.</text>
</comment>
<feature type="region of interest" description="Disordered" evidence="1">
    <location>
        <begin position="462"/>
        <end position="558"/>
    </location>
</feature>
<feature type="region of interest" description="Disordered" evidence="1">
    <location>
        <begin position="98"/>
        <end position="119"/>
    </location>
</feature>
<feature type="compositionally biased region" description="Polar residues" evidence="1">
    <location>
        <begin position="305"/>
        <end position="314"/>
    </location>
</feature>
<proteinExistence type="predicted"/>
<feature type="region of interest" description="Disordered" evidence="1">
    <location>
        <begin position="305"/>
        <end position="377"/>
    </location>
</feature>
<organism evidence="2 3">
    <name type="scientific">Nepenthes gracilis</name>
    <name type="common">Slender pitcher plant</name>
    <dbReference type="NCBI Taxonomy" id="150966"/>
    <lineage>
        <taxon>Eukaryota</taxon>
        <taxon>Viridiplantae</taxon>
        <taxon>Streptophyta</taxon>
        <taxon>Embryophyta</taxon>
        <taxon>Tracheophyta</taxon>
        <taxon>Spermatophyta</taxon>
        <taxon>Magnoliopsida</taxon>
        <taxon>eudicotyledons</taxon>
        <taxon>Gunneridae</taxon>
        <taxon>Pentapetalae</taxon>
        <taxon>Caryophyllales</taxon>
        <taxon>Nepenthaceae</taxon>
        <taxon>Nepenthes</taxon>
    </lineage>
</organism>
<evidence type="ECO:0000256" key="1">
    <source>
        <dbReference type="SAM" id="MobiDB-lite"/>
    </source>
</evidence>
<evidence type="ECO:0000313" key="3">
    <source>
        <dbReference type="Proteomes" id="UP001279734"/>
    </source>
</evidence>
<feature type="compositionally biased region" description="Polar residues" evidence="1">
    <location>
        <begin position="485"/>
        <end position="498"/>
    </location>
</feature>
<dbReference type="EMBL" id="BSYO01000025">
    <property type="protein sequence ID" value="GMH22929.1"/>
    <property type="molecule type" value="Genomic_DNA"/>
</dbReference>
<feature type="region of interest" description="Disordered" evidence="1">
    <location>
        <begin position="261"/>
        <end position="293"/>
    </location>
</feature>
<gene>
    <name evidence="2" type="ORF">Nepgr_024772</name>
</gene>
<feature type="compositionally biased region" description="Polar residues" evidence="1">
    <location>
        <begin position="270"/>
        <end position="293"/>
    </location>
</feature>
<feature type="compositionally biased region" description="Polar residues" evidence="1">
    <location>
        <begin position="177"/>
        <end position="194"/>
    </location>
</feature>
<feature type="compositionally biased region" description="Basic and acidic residues" evidence="1">
    <location>
        <begin position="549"/>
        <end position="558"/>
    </location>
</feature>
<sequence length="558" mass="60671">MTLLKQALRLEMENATHGMEDSLPVLVLLRRIEMALYATLSGLLIQPESGSIPIVASLPLPSNPFPPLSAGVQLSPSGPDAAFLANARDADPLGIRSRVGTKVSSPSAPSGGRVGSVVRGNSVVDGSERLLNDDDPPENANVVKPSDLSLYWSRVVHGTENSFITCPCFRSHYSNSSNSPNKLSITNQQLQPSPASAEDRSAAPHCSPRLLHQKLLFTATSEIISSRIPIRSIATSRKYQLHQYLQQAPIRHQHQLASNREDFRNGAGGSSSANPTTTIPHKVQQGRQLTPMNQPQRQLIRTVSAQDLQEPSSSIHDHTAGPTPPDDETMLHQQGQHQPRTDSAEFSKKKKKQISKLSNSPGNTHIQHRKPDQQVASWQSDFEPVNQQTPGSITRCSIITPDQKVKSEWYNNTASIPAGPSAGCKWQFHHSLVAHHLVTAGMLMTNAAATQAFFFAAQQPQYSSEGTSSHPSWGSPKADPKQRTDSGLTNHPSAKQQGNPPPSNAEGTSTQIQHNSSRRNNQNQGVIQMGDPAASKNCNTPDPKPSNARIREQHQQHS</sequence>
<name>A0AAD3T521_NEPGR</name>
<keyword evidence="3" id="KW-1185">Reference proteome</keyword>
<feature type="compositionally biased region" description="Polar residues" evidence="1">
    <location>
        <begin position="462"/>
        <end position="472"/>
    </location>
</feature>
<dbReference type="Proteomes" id="UP001279734">
    <property type="component" value="Unassembled WGS sequence"/>
</dbReference>
<feature type="compositionally biased region" description="Low complexity" evidence="1">
    <location>
        <begin position="103"/>
        <end position="119"/>
    </location>
</feature>
<feature type="region of interest" description="Disordered" evidence="1">
    <location>
        <begin position="177"/>
        <end position="204"/>
    </location>
</feature>
<accession>A0AAD3T521</accession>
<evidence type="ECO:0000313" key="2">
    <source>
        <dbReference type="EMBL" id="GMH22929.1"/>
    </source>
</evidence>
<protein>
    <submittedName>
        <fullName evidence="2">Uncharacterized protein</fullName>
    </submittedName>
</protein>
<dbReference type="AlphaFoldDB" id="A0AAD3T521"/>
<feature type="compositionally biased region" description="Polar residues" evidence="1">
    <location>
        <begin position="505"/>
        <end position="514"/>
    </location>
</feature>